<accession>A0A3P6RR37</accession>
<organism evidence="2 3">
    <name type="scientific">Dibothriocephalus latus</name>
    <name type="common">Fish tapeworm</name>
    <name type="synonym">Diphyllobothrium latum</name>
    <dbReference type="NCBI Taxonomy" id="60516"/>
    <lineage>
        <taxon>Eukaryota</taxon>
        <taxon>Metazoa</taxon>
        <taxon>Spiralia</taxon>
        <taxon>Lophotrochozoa</taxon>
        <taxon>Platyhelminthes</taxon>
        <taxon>Cestoda</taxon>
        <taxon>Eucestoda</taxon>
        <taxon>Diphyllobothriidea</taxon>
        <taxon>Diphyllobothriidae</taxon>
        <taxon>Dibothriocephalus</taxon>
    </lineage>
</organism>
<evidence type="ECO:0008006" key="4">
    <source>
        <dbReference type="Google" id="ProtNLM"/>
    </source>
</evidence>
<evidence type="ECO:0000313" key="2">
    <source>
        <dbReference type="EMBL" id="VDK46201.1"/>
    </source>
</evidence>
<gene>
    <name evidence="2" type="ORF">DILT_LOCUS1541</name>
</gene>
<evidence type="ECO:0000313" key="3">
    <source>
        <dbReference type="Proteomes" id="UP000281553"/>
    </source>
</evidence>
<reference evidence="2 3" key="1">
    <citation type="submission" date="2018-11" db="EMBL/GenBank/DDBJ databases">
        <authorList>
            <consortium name="Pathogen Informatics"/>
        </authorList>
    </citation>
    <scope>NUCLEOTIDE SEQUENCE [LARGE SCALE GENOMIC DNA]</scope>
</reference>
<sequence>MLLLQMLLLLLDAGCWTRRTSIFLLLSSSTVHPYHSSISLSSLVCVYICFSRSRTMPDRPPVN</sequence>
<dbReference type="Proteomes" id="UP000281553">
    <property type="component" value="Unassembled WGS sequence"/>
</dbReference>
<keyword evidence="1" id="KW-0732">Signal</keyword>
<keyword evidence="3" id="KW-1185">Reference proteome</keyword>
<feature type="chain" id="PRO_5017984829" description="Secreted protein" evidence="1">
    <location>
        <begin position="18"/>
        <end position="63"/>
    </location>
</feature>
<name>A0A3P6RR37_DIBLA</name>
<evidence type="ECO:0000256" key="1">
    <source>
        <dbReference type="SAM" id="SignalP"/>
    </source>
</evidence>
<feature type="signal peptide" evidence="1">
    <location>
        <begin position="1"/>
        <end position="17"/>
    </location>
</feature>
<dbReference type="EMBL" id="UYRU01010909">
    <property type="protein sequence ID" value="VDK46201.1"/>
    <property type="molecule type" value="Genomic_DNA"/>
</dbReference>
<protein>
    <recommendedName>
        <fullName evidence="4">Secreted protein</fullName>
    </recommendedName>
</protein>
<proteinExistence type="predicted"/>
<dbReference type="AlphaFoldDB" id="A0A3P6RR37"/>